<comment type="caution">
    <text evidence="1">The sequence shown here is derived from an EMBL/GenBank/DDBJ whole genome shotgun (WGS) entry which is preliminary data.</text>
</comment>
<evidence type="ECO:0000313" key="1">
    <source>
        <dbReference type="EMBL" id="RVU94041.1"/>
    </source>
</evidence>
<accession>A0A437UKG0</accession>
<evidence type="ECO:0000313" key="2">
    <source>
        <dbReference type="Proteomes" id="UP000288388"/>
    </source>
</evidence>
<gene>
    <name evidence="1" type="ORF">EK398_03710</name>
</gene>
<dbReference type="InterPro" id="IPR036412">
    <property type="entry name" value="HAD-like_sf"/>
</dbReference>
<dbReference type="Gene3D" id="1.20.120.710">
    <property type="entry name" value="Haloacid dehalogenase hydrolase-like domain"/>
    <property type="match status" value="1"/>
</dbReference>
<dbReference type="NCBIfam" id="TIGR01549">
    <property type="entry name" value="HAD-SF-IA-v1"/>
    <property type="match status" value="1"/>
</dbReference>
<reference evidence="1 2" key="1">
    <citation type="submission" date="2018-12" db="EMBL/GenBank/DDBJ databases">
        <title>A novel vanA-carrying plasmid in a clinical isolate of Enterococcus avium.</title>
        <authorList>
            <person name="Bernasconi O.J."/>
            <person name="Luzzaro F."/>
            <person name="Endimiani A."/>
        </authorList>
    </citation>
    <scope>NUCLEOTIDE SEQUENCE [LARGE SCALE GENOMIC DNA]</scope>
    <source>
        <strain evidence="1 2">LC0559/18</strain>
    </source>
</reference>
<protein>
    <submittedName>
        <fullName evidence="1">HAD family hydrolase</fullName>
    </submittedName>
</protein>
<dbReference type="PANTHER" id="PTHR47478">
    <property type="match status" value="1"/>
</dbReference>
<organism evidence="1 2">
    <name type="scientific">Enterococcus avium</name>
    <name type="common">Streptococcus avium</name>
    <dbReference type="NCBI Taxonomy" id="33945"/>
    <lineage>
        <taxon>Bacteria</taxon>
        <taxon>Bacillati</taxon>
        <taxon>Bacillota</taxon>
        <taxon>Bacilli</taxon>
        <taxon>Lactobacillales</taxon>
        <taxon>Enterococcaceae</taxon>
        <taxon>Enterococcus</taxon>
    </lineage>
</organism>
<dbReference type="Gene3D" id="3.40.50.1000">
    <property type="entry name" value="HAD superfamily/HAD-like"/>
    <property type="match status" value="1"/>
</dbReference>
<dbReference type="Pfam" id="PF13419">
    <property type="entry name" value="HAD_2"/>
    <property type="match status" value="1"/>
</dbReference>
<dbReference type="InterPro" id="IPR041492">
    <property type="entry name" value="HAD_2"/>
</dbReference>
<dbReference type="PANTHER" id="PTHR47478:SF1">
    <property type="entry name" value="PYRIMIDINE 5'-NUCLEOTIDASE YJJG"/>
    <property type="match status" value="1"/>
</dbReference>
<sequence>MIKAIAFDLDDTLYRQEVPFVAAIKLVFPQLIEEELTPLFKLFRTISDQLYEQSRQEDGPSMLEVNHLRLSKALEACYSLKVTEGLTSLFEREYTQQLTQICLSPSLKTVLQQLTKNYRLGIITNGYTQRQETKLSALKLSEIIPKENILISEKVGLEKPDHRIFELMIQRFALHETKSLLYIGDHYKNYVIGAKQAGWQAWWFNHQQREVSHGEIEVFDKEIKRFNGLVDELRLLL</sequence>
<dbReference type="AlphaFoldDB" id="A0A437UKG0"/>
<dbReference type="PRINTS" id="PR00413">
    <property type="entry name" value="HADHALOGNASE"/>
</dbReference>
<dbReference type="GO" id="GO:0016787">
    <property type="term" value="F:hydrolase activity"/>
    <property type="evidence" value="ECO:0007669"/>
    <property type="project" value="UniProtKB-KW"/>
</dbReference>
<name>A0A437UKG0_ENTAV</name>
<keyword evidence="1" id="KW-0378">Hydrolase</keyword>
<dbReference type="SFLD" id="SFLDG01129">
    <property type="entry name" value="C1.5:_HAD__Beta-PGM__Phosphata"/>
    <property type="match status" value="1"/>
</dbReference>
<dbReference type="InterPro" id="IPR052550">
    <property type="entry name" value="Pyrimidine_5'-ntase_YjjG"/>
</dbReference>
<dbReference type="InterPro" id="IPR023214">
    <property type="entry name" value="HAD_sf"/>
</dbReference>
<dbReference type="SUPFAM" id="SSF56784">
    <property type="entry name" value="HAD-like"/>
    <property type="match status" value="1"/>
</dbReference>
<dbReference type="Proteomes" id="UP000288388">
    <property type="component" value="Unassembled WGS sequence"/>
</dbReference>
<dbReference type="SFLD" id="SFLDS00003">
    <property type="entry name" value="Haloacid_Dehalogenase"/>
    <property type="match status" value="1"/>
</dbReference>
<dbReference type="RefSeq" id="WP_127978318.1">
    <property type="nucleotide sequence ID" value="NZ_CAAKNX010000180.1"/>
</dbReference>
<dbReference type="InterPro" id="IPR006439">
    <property type="entry name" value="HAD-SF_hydro_IA"/>
</dbReference>
<dbReference type="EMBL" id="RYZS01000001">
    <property type="protein sequence ID" value="RVU94041.1"/>
    <property type="molecule type" value="Genomic_DNA"/>
</dbReference>
<proteinExistence type="predicted"/>